<dbReference type="WBParaSite" id="OFLC_0000665001-mRNA-1">
    <property type="protein sequence ID" value="OFLC_0000665001-mRNA-1"/>
    <property type="gene ID" value="OFLC_0000665001"/>
</dbReference>
<feature type="compositionally biased region" description="Basic and acidic residues" evidence="1">
    <location>
        <begin position="19"/>
        <end position="38"/>
    </location>
</feature>
<organism evidence="4">
    <name type="scientific">Onchocerca flexuosa</name>
    <dbReference type="NCBI Taxonomy" id="387005"/>
    <lineage>
        <taxon>Eukaryota</taxon>
        <taxon>Metazoa</taxon>
        <taxon>Ecdysozoa</taxon>
        <taxon>Nematoda</taxon>
        <taxon>Chromadorea</taxon>
        <taxon>Rhabditida</taxon>
        <taxon>Spirurina</taxon>
        <taxon>Spiruromorpha</taxon>
        <taxon>Filarioidea</taxon>
        <taxon>Onchocercidae</taxon>
        <taxon>Onchocerca</taxon>
    </lineage>
</organism>
<evidence type="ECO:0000313" key="3">
    <source>
        <dbReference type="Proteomes" id="UP000267606"/>
    </source>
</evidence>
<dbReference type="AlphaFoldDB" id="A0A183HGN9"/>
<feature type="compositionally biased region" description="Acidic residues" evidence="1">
    <location>
        <begin position="47"/>
        <end position="56"/>
    </location>
</feature>
<evidence type="ECO:0000313" key="2">
    <source>
        <dbReference type="EMBL" id="VDO47309.1"/>
    </source>
</evidence>
<protein>
    <submittedName>
        <fullName evidence="4">TP6A_N domain-containing protein</fullName>
    </submittedName>
</protein>
<name>A0A183HGN9_9BILA</name>
<accession>A0A183HGN9</accession>
<dbReference type="EMBL" id="UZAJ01006449">
    <property type="protein sequence ID" value="VDO47309.1"/>
    <property type="molecule type" value="Genomic_DNA"/>
</dbReference>
<gene>
    <name evidence="2" type="ORF">OFLC_LOCUS6650</name>
</gene>
<feature type="region of interest" description="Disordered" evidence="1">
    <location>
        <begin position="1"/>
        <end position="56"/>
    </location>
</feature>
<reference evidence="4" key="1">
    <citation type="submission" date="2016-06" db="UniProtKB">
        <authorList>
            <consortium name="WormBaseParasite"/>
        </authorList>
    </citation>
    <scope>IDENTIFICATION</scope>
</reference>
<evidence type="ECO:0000256" key="1">
    <source>
        <dbReference type="SAM" id="MobiDB-lite"/>
    </source>
</evidence>
<evidence type="ECO:0000313" key="4">
    <source>
        <dbReference type="WBParaSite" id="OFLC_0000665001-mRNA-1"/>
    </source>
</evidence>
<keyword evidence="3" id="KW-1185">Reference proteome</keyword>
<sequence>MDSRSRSAETESTVLYKAQEGRKSQSIEKNEGCEKKVEISIGPQQSEETEVSDVEPEIQEGNDELFRKTQESLSNVAKIVDETKEPTRMYNRYDGILEVISVITELLDFKYRREHGIIFENVNDMNFYIRKKFGLGRYFRLANVFDIIEDSDSITRAEIAFIKALYESIVRAVLLYSRINGFLLLRCIIDNPTFDTTIYRDSDVIRELKFLKSVYGDAGMCLCLKKQGYRKDFISCVFLFEIVEFITRNEIDNLLARGIVQTIKSNNFFDPNLFLVTRNDVEKLYQTVCFFNLLL</sequence>
<dbReference type="Proteomes" id="UP000267606">
    <property type="component" value="Unassembled WGS sequence"/>
</dbReference>
<proteinExistence type="predicted"/>
<reference evidence="2 3" key="2">
    <citation type="submission" date="2018-11" db="EMBL/GenBank/DDBJ databases">
        <authorList>
            <consortium name="Pathogen Informatics"/>
        </authorList>
    </citation>
    <scope>NUCLEOTIDE SEQUENCE [LARGE SCALE GENOMIC DNA]</scope>
</reference>